<proteinExistence type="inferred from homology"/>
<dbReference type="CDD" id="cd13539">
    <property type="entry name" value="PBP2_AvModA"/>
    <property type="match status" value="1"/>
</dbReference>
<dbReference type="GO" id="GO:0046872">
    <property type="term" value="F:metal ion binding"/>
    <property type="evidence" value="ECO:0007669"/>
    <property type="project" value="UniProtKB-KW"/>
</dbReference>
<dbReference type="SUPFAM" id="SSF53850">
    <property type="entry name" value="Periplasmic binding protein-like II"/>
    <property type="match status" value="1"/>
</dbReference>
<evidence type="ECO:0000256" key="4">
    <source>
        <dbReference type="ARBA" id="ARBA00022729"/>
    </source>
</evidence>
<comment type="subunit">
    <text evidence="5">The complex is composed of two ATP-binding proteins (ModC), two transmembrane proteins (ModB) and a solute-binding protein (ModA).</text>
</comment>
<evidence type="ECO:0000313" key="8">
    <source>
        <dbReference type="EMBL" id="MBK8892167.1"/>
    </source>
</evidence>
<feature type="binding site" evidence="6">
    <location>
        <position position="165"/>
    </location>
    <ligand>
        <name>molybdate</name>
        <dbReference type="ChEBI" id="CHEBI:36264"/>
    </ligand>
</feature>
<evidence type="ECO:0000256" key="3">
    <source>
        <dbReference type="ARBA" id="ARBA00022723"/>
    </source>
</evidence>
<feature type="signal peptide" evidence="7">
    <location>
        <begin position="1"/>
        <end position="20"/>
    </location>
</feature>
<feature type="binding site" evidence="6">
    <location>
        <position position="58"/>
    </location>
    <ligand>
        <name>molybdate</name>
        <dbReference type="ChEBI" id="CHEBI:36264"/>
    </ligand>
</feature>
<evidence type="ECO:0000256" key="7">
    <source>
        <dbReference type="SAM" id="SignalP"/>
    </source>
</evidence>
<evidence type="ECO:0000256" key="6">
    <source>
        <dbReference type="PIRSR" id="PIRSR004846-1"/>
    </source>
</evidence>
<accession>A0A9D7LXU0</accession>
<dbReference type="GO" id="GO:0030973">
    <property type="term" value="F:molybdate ion binding"/>
    <property type="evidence" value="ECO:0007669"/>
    <property type="project" value="InterPro"/>
</dbReference>
<dbReference type="FunFam" id="3.40.190.10:FF:000035">
    <property type="entry name" value="Molybdate ABC transporter substrate-binding protein"/>
    <property type="match status" value="1"/>
</dbReference>
<name>A0A9D7LXU0_9RHOO</name>
<sequence length="255" mass="27113">MTFVRSLALALLLVAAPLRAEQIRVAAAADLRFALDEIVSLFRKAHPADSIEVSYGSSGKFYAQILNGAPFDLFFSADLELPEKLVQAGLAGPEVRPYALGRIVVWRPGSGAPPLALADLAQPEIRRIAIANPRHAPYGMRAVEALKAAQVWEALESRLVHGENIAQTAQFVQTGNADVGIIALSLALAPAFAGTGSYTLIPAELHQPLRQGFVIIKRAESNALAGAFAVFFAGSDVRQIMSRYGFSTPGGPAAR</sequence>
<dbReference type="NCBIfam" id="TIGR01256">
    <property type="entry name" value="modA"/>
    <property type="match status" value="1"/>
</dbReference>
<feature type="chain" id="PRO_5039018498" evidence="7">
    <location>
        <begin position="21"/>
        <end position="255"/>
    </location>
</feature>
<reference evidence="8" key="1">
    <citation type="submission" date="2020-10" db="EMBL/GenBank/DDBJ databases">
        <title>Connecting structure to function with the recovery of over 1000 high-quality activated sludge metagenome-assembled genomes encoding full-length rRNA genes using long-read sequencing.</title>
        <authorList>
            <person name="Singleton C.M."/>
            <person name="Petriglieri F."/>
            <person name="Kristensen J.M."/>
            <person name="Kirkegaard R.H."/>
            <person name="Michaelsen T.Y."/>
            <person name="Andersen M.H."/>
            <person name="Karst S.M."/>
            <person name="Dueholm M.S."/>
            <person name="Nielsen P.H."/>
            <person name="Albertsen M."/>
        </authorList>
    </citation>
    <scope>NUCLEOTIDE SEQUENCE</scope>
    <source>
        <strain evidence="8">OdNE_18-Q3-R46-58_BAT3C.305</strain>
    </source>
</reference>
<keyword evidence="2 6" id="KW-0500">Molybdenum</keyword>
<dbReference type="PIRSF" id="PIRSF004846">
    <property type="entry name" value="ModA"/>
    <property type="match status" value="1"/>
</dbReference>
<dbReference type="GO" id="GO:1901359">
    <property type="term" value="F:tungstate binding"/>
    <property type="evidence" value="ECO:0007669"/>
    <property type="project" value="UniProtKB-ARBA"/>
</dbReference>
<gene>
    <name evidence="8" type="primary">modA</name>
    <name evidence="8" type="ORF">IPN75_18245</name>
</gene>
<dbReference type="Gene3D" id="3.40.190.10">
    <property type="entry name" value="Periplasmic binding protein-like II"/>
    <property type="match status" value="2"/>
</dbReference>
<evidence type="ECO:0000256" key="1">
    <source>
        <dbReference type="ARBA" id="ARBA00009175"/>
    </source>
</evidence>
<protein>
    <submittedName>
        <fullName evidence="8">Molybdate ABC transporter substrate-binding protein</fullName>
    </submittedName>
</protein>
<dbReference type="PANTHER" id="PTHR30632">
    <property type="entry name" value="MOLYBDATE-BINDING PERIPLASMIC PROTEIN"/>
    <property type="match status" value="1"/>
</dbReference>
<dbReference type="PANTHER" id="PTHR30632:SF14">
    <property type="entry name" value="TUNGSTATE_MOLYBDATE_CHROMATE-BINDING PROTEIN MODA"/>
    <property type="match status" value="1"/>
</dbReference>
<dbReference type="InterPro" id="IPR044084">
    <property type="entry name" value="AvModA-like_subst-bd"/>
</dbReference>
<dbReference type="Proteomes" id="UP000808146">
    <property type="component" value="Unassembled WGS sequence"/>
</dbReference>
<evidence type="ECO:0000256" key="2">
    <source>
        <dbReference type="ARBA" id="ARBA00022505"/>
    </source>
</evidence>
<organism evidence="8 9">
    <name type="scientific">Candidatus Dechloromonas phosphorivorans</name>
    <dbReference type="NCBI Taxonomy" id="2899244"/>
    <lineage>
        <taxon>Bacteria</taxon>
        <taxon>Pseudomonadati</taxon>
        <taxon>Pseudomonadota</taxon>
        <taxon>Betaproteobacteria</taxon>
        <taxon>Rhodocyclales</taxon>
        <taxon>Azonexaceae</taxon>
        <taxon>Dechloromonas</taxon>
    </lineage>
</organism>
<evidence type="ECO:0000256" key="5">
    <source>
        <dbReference type="ARBA" id="ARBA00062515"/>
    </source>
</evidence>
<dbReference type="InterPro" id="IPR050682">
    <property type="entry name" value="ModA/WtpA"/>
</dbReference>
<dbReference type="InterPro" id="IPR005950">
    <property type="entry name" value="ModA"/>
</dbReference>
<evidence type="ECO:0000313" key="9">
    <source>
        <dbReference type="Proteomes" id="UP000808146"/>
    </source>
</evidence>
<keyword evidence="4 7" id="KW-0732">Signal</keyword>
<comment type="similarity">
    <text evidence="1">Belongs to the bacterial solute-binding protein ModA family.</text>
</comment>
<dbReference type="EMBL" id="JADKBR010000023">
    <property type="protein sequence ID" value="MBK8892167.1"/>
    <property type="molecule type" value="Genomic_DNA"/>
</dbReference>
<comment type="caution">
    <text evidence="8">The sequence shown here is derived from an EMBL/GenBank/DDBJ whole genome shotgun (WGS) entry which is preliminary data.</text>
</comment>
<dbReference type="GO" id="GO:0015689">
    <property type="term" value="P:molybdate ion transport"/>
    <property type="evidence" value="ECO:0007669"/>
    <property type="project" value="InterPro"/>
</dbReference>
<dbReference type="Pfam" id="PF13531">
    <property type="entry name" value="SBP_bac_11"/>
    <property type="match status" value="1"/>
</dbReference>
<keyword evidence="3 6" id="KW-0479">Metal-binding</keyword>
<dbReference type="AlphaFoldDB" id="A0A9D7LXU0"/>